<gene>
    <name evidence="1" type="ORF">SDC9_23261</name>
</gene>
<accession>A0A644UEK2</accession>
<proteinExistence type="predicted"/>
<organism evidence="1">
    <name type="scientific">bioreactor metagenome</name>
    <dbReference type="NCBI Taxonomy" id="1076179"/>
    <lineage>
        <taxon>unclassified sequences</taxon>
        <taxon>metagenomes</taxon>
        <taxon>ecological metagenomes</taxon>
    </lineage>
</organism>
<dbReference type="AlphaFoldDB" id="A0A644UEK2"/>
<sequence length="70" mass="8003">MGQSDYLVDIKMPKAEDIQATLRQKLAYMAANRPEISERIKERLEVINQRASLYGQKVAEIISRGKPVSR</sequence>
<comment type="caution">
    <text evidence="1">The sequence shown here is derived from an EMBL/GenBank/DDBJ whole genome shotgun (WGS) entry which is preliminary data.</text>
</comment>
<protein>
    <submittedName>
        <fullName evidence="1">Uncharacterized protein</fullName>
    </submittedName>
</protein>
<dbReference type="EMBL" id="VSSQ01000106">
    <property type="protein sequence ID" value="MPL77405.1"/>
    <property type="molecule type" value="Genomic_DNA"/>
</dbReference>
<evidence type="ECO:0000313" key="1">
    <source>
        <dbReference type="EMBL" id="MPL77405.1"/>
    </source>
</evidence>
<name>A0A644UEK2_9ZZZZ</name>
<reference evidence="1" key="1">
    <citation type="submission" date="2019-08" db="EMBL/GenBank/DDBJ databases">
        <authorList>
            <person name="Kucharzyk K."/>
            <person name="Murdoch R.W."/>
            <person name="Higgins S."/>
            <person name="Loffler F."/>
        </authorList>
    </citation>
    <scope>NUCLEOTIDE SEQUENCE</scope>
</reference>